<dbReference type="AlphaFoldDB" id="A0A0R3S5W6"/>
<evidence type="ECO:0000313" key="2">
    <source>
        <dbReference type="WBParaSite" id="EEL_0001018501-mRNA-1"/>
    </source>
</evidence>
<dbReference type="STRING" id="1147741.A0A0R3S5W6"/>
<dbReference type="WBParaSite" id="EEL_0001018501-mRNA-1">
    <property type="protein sequence ID" value="EEL_0001018501-mRNA-1"/>
    <property type="gene ID" value="EEL_0001018501"/>
</dbReference>
<organism evidence="1 2">
    <name type="scientific">Elaeophora elaphi</name>
    <dbReference type="NCBI Taxonomy" id="1147741"/>
    <lineage>
        <taxon>Eukaryota</taxon>
        <taxon>Metazoa</taxon>
        <taxon>Ecdysozoa</taxon>
        <taxon>Nematoda</taxon>
        <taxon>Chromadorea</taxon>
        <taxon>Rhabditida</taxon>
        <taxon>Spirurina</taxon>
        <taxon>Spiruromorpha</taxon>
        <taxon>Filarioidea</taxon>
        <taxon>Onchocercidae</taxon>
        <taxon>Elaeophora</taxon>
    </lineage>
</organism>
<evidence type="ECO:0000313" key="1">
    <source>
        <dbReference type="Proteomes" id="UP000050640"/>
    </source>
</evidence>
<name>A0A0R3S5W6_9BILA</name>
<protein>
    <submittedName>
        <fullName evidence="2">C2H2-type domain-containing protein</fullName>
    </submittedName>
</protein>
<accession>A0A0R3S5W6</accession>
<dbReference type="Proteomes" id="UP000050640">
    <property type="component" value="Unplaced"/>
</dbReference>
<proteinExistence type="predicted"/>
<keyword evidence="1" id="KW-1185">Reference proteome</keyword>
<reference evidence="2" key="1">
    <citation type="submission" date="2017-02" db="UniProtKB">
        <authorList>
            <consortium name="WormBaseParasite"/>
        </authorList>
    </citation>
    <scope>IDENTIFICATION</scope>
</reference>
<sequence>NLFYIFRNETKLLGHTTLKELSTFNHLARAKEYRLSYNCAKCGYKATDKTKGLLHLKLHDKTNKLQNYIYSYDMI</sequence>